<feature type="compositionally biased region" description="Basic and acidic residues" evidence="2">
    <location>
        <begin position="58"/>
        <end position="79"/>
    </location>
</feature>
<organism evidence="3 4">
    <name type="scientific">Bordetella genomosp. 10</name>
    <dbReference type="NCBI Taxonomy" id="1416804"/>
    <lineage>
        <taxon>Bacteria</taxon>
        <taxon>Pseudomonadati</taxon>
        <taxon>Pseudomonadota</taxon>
        <taxon>Betaproteobacteria</taxon>
        <taxon>Burkholderiales</taxon>
        <taxon>Alcaligenaceae</taxon>
        <taxon>Bordetella</taxon>
    </lineage>
</organism>
<dbReference type="NCBIfam" id="NF003707">
    <property type="entry name" value="PRK05325.1-2"/>
    <property type="match status" value="1"/>
</dbReference>
<dbReference type="Proteomes" id="UP000216020">
    <property type="component" value="Unassembled WGS sequence"/>
</dbReference>
<dbReference type="PANTHER" id="PTHR30510:SF2">
    <property type="entry name" value="UPF0229 PROTEIN YEAH"/>
    <property type="match status" value="1"/>
</dbReference>
<dbReference type="HAMAP" id="MF_01232">
    <property type="entry name" value="UPF0229"/>
    <property type="match status" value="1"/>
</dbReference>
<evidence type="ECO:0000256" key="2">
    <source>
        <dbReference type="SAM" id="MobiDB-lite"/>
    </source>
</evidence>
<dbReference type="SUPFAM" id="SSF53300">
    <property type="entry name" value="vWA-like"/>
    <property type="match status" value="1"/>
</dbReference>
<gene>
    <name evidence="3" type="ORF">CAL29_27330</name>
</gene>
<proteinExistence type="inferred from homology"/>
<dbReference type="OrthoDB" id="9788289at2"/>
<sequence length="420" mass="48058">MNSLIDRRLNGRNKSAVNRERFLRRYKTQVRKAVRDLIRERSIEEMDQGGEINLPTRDISEPRFRHGPGGDREIVHPGNREFMTGDTIDRPQGGGGQGGGREPGEGDSVDQFTFTLSRAEFLNFFFEDLELPHLVRTQLGDVNQKKWQRAGYTTTGSPSSLSVNRTLKASLSRRIALSVSARQELTAAEDELAALVARKAPEDQLEAAREQVEICRGRLARVPFLDEIDLRYRHRVSVPVPVARAVMFCLMDVSGSMDESKKDMAKRFFTLLYLFLMRKYEHVDLVFIRHTDNAEEVDEDTFFHDPKSGGTVVLSALELMHEIIGKRYSPSTWNIYAAQASDGDSFGADAGRSVRFLSEHLLPATRYFAYIELHDIHDVRKSSLWAEYEREPAEHFVMRRISDRSEIFSVFHELFRKEAA</sequence>
<reference evidence="4" key="1">
    <citation type="submission" date="2017-05" db="EMBL/GenBank/DDBJ databases">
        <title>Complete and WGS of Bordetella genogroups.</title>
        <authorList>
            <person name="Spilker T."/>
            <person name="Lipuma J."/>
        </authorList>
    </citation>
    <scope>NUCLEOTIDE SEQUENCE [LARGE SCALE GENOMIC DNA]</scope>
    <source>
        <strain evidence="4">AU16122</strain>
    </source>
</reference>
<evidence type="ECO:0000256" key="1">
    <source>
        <dbReference type="HAMAP-Rule" id="MF_01232"/>
    </source>
</evidence>
<dbReference type="AlphaFoldDB" id="A0A261S479"/>
<dbReference type="Pfam" id="PF04285">
    <property type="entry name" value="DUF444"/>
    <property type="match status" value="1"/>
</dbReference>
<dbReference type="InterPro" id="IPR036465">
    <property type="entry name" value="vWFA_dom_sf"/>
</dbReference>
<dbReference type="RefSeq" id="WP_094856008.1">
    <property type="nucleotide sequence ID" value="NZ_NEVM01000005.1"/>
</dbReference>
<dbReference type="NCBIfam" id="NF003708">
    <property type="entry name" value="PRK05325.1-3"/>
    <property type="match status" value="1"/>
</dbReference>
<protein>
    <recommendedName>
        <fullName evidence="1">UPF0229 protein CAL29_27330</fullName>
    </recommendedName>
</protein>
<keyword evidence="4" id="KW-1185">Reference proteome</keyword>
<comment type="caution">
    <text evidence="3">The sequence shown here is derived from an EMBL/GenBank/DDBJ whole genome shotgun (WGS) entry which is preliminary data.</text>
</comment>
<feature type="region of interest" description="Disordered" evidence="2">
    <location>
        <begin position="52"/>
        <end position="109"/>
    </location>
</feature>
<dbReference type="InterPro" id="IPR006698">
    <property type="entry name" value="UPF0229"/>
</dbReference>
<comment type="similarity">
    <text evidence="1">Belongs to the UPF0229 family.</text>
</comment>
<evidence type="ECO:0000313" key="4">
    <source>
        <dbReference type="Proteomes" id="UP000216020"/>
    </source>
</evidence>
<dbReference type="EMBL" id="NEVM01000005">
    <property type="protein sequence ID" value="OZI31600.1"/>
    <property type="molecule type" value="Genomic_DNA"/>
</dbReference>
<evidence type="ECO:0000313" key="3">
    <source>
        <dbReference type="EMBL" id="OZI31600.1"/>
    </source>
</evidence>
<name>A0A261S479_9BORD</name>
<accession>A0A261S479</accession>
<dbReference type="PANTHER" id="PTHR30510">
    <property type="entry name" value="UPF0229 PROTEIN YEAH"/>
    <property type="match status" value="1"/>
</dbReference>
<feature type="compositionally biased region" description="Gly residues" evidence="2">
    <location>
        <begin position="92"/>
        <end position="101"/>
    </location>
</feature>